<dbReference type="InterPro" id="IPR029052">
    <property type="entry name" value="Metallo-depent_PP-like"/>
</dbReference>
<dbReference type="InterPro" id="IPR004843">
    <property type="entry name" value="Calcineurin-like_PHP"/>
</dbReference>
<dbReference type="Proteomes" id="UP000603640">
    <property type="component" value="Unassembled WGS sequence"/>
</dbReference>
<reference evidence="2" key="1">
    <citation type="submission" date="2020-08" db="EMBL/GenBank/DDBJ databases">
        <title>Pontibacter sp. SD6 16S ribosomal RNA gene Genome sequencing and assembly.</title>
        <authorList>
            <person name="Kang M."/>
        </authorList>
    </citation>
    <scope>NUCLEOTIDE SEQUENCE</scope>
    <source>
        <strain evidence="2">SD6</strain>
    </source>
</reference>
<name>A0A923SHT3_9BACT</name>
<accession>A0A923SHT3</accession>
<proteinExistence type="predicted"/>
<evidence type="ECO:0000259" key="1">
    <source>
        <dbReference type="Pfam" id="PF00149"/>
    </source>
</evidence>
<dbReference type="AlphaFoldDB" id="A0A923SHT3"/>
<dbReference type="GO" id="GO:0016787">
    <property type="term" value="F:hydrolase activity"/>
    <property type="evidence" value="ECO:0007669"/>
    <property type="project" value="InterPro"/>
</dbReference>
<dbReference type="PANTHER" id="PTHR31302">
    <property type="entry name" value="TRANSMEMBRANE PROTEIN WITH METALLOPHOSPHOESTERASE DOMAIN-RELATED"/>
    <property type="match status" value="1"/>
</dbReference>
<keyword evidence="3" id="KW-1185">Reference proteome</keyword>
<dbReference type="PANTHER" id="PTHR31302:SF0">
    <property type="entry name" value="TRANSMEMBRANE PROTEIN WITH METALLOPHOSPHOESTERASE DOMAIN"/>
    <property type="match status" value="1"/>
</dbReference>
<dbReference type="RefSeq" id="WP_187065859.1">
    <property type="nucleotide sequence ID" value="NZ_JACRVF010000001.1"/>
</dbReference>
<gene>
    <name evidence="2" type="ORF">H8S84_03425</name>
</gene>
<comment type="caution">
    <text evidence="2">The sequence shown here is derived from an EMBL/GenBank/DDBJ whole genome shotgun (WGS) entry which is preliminary data.</text>
</comment>
<dbReference type="EMBL" id="JACRVF010000001">
    <property type="protein sequence ID" value="MBC5991882.1"/>
    <property type="molecule type" value="Genomic_DNA"/>
</dbReference>
<dbReference type="InterPro" id="IPR051158">
    <property type="entry name" value="Metallophosphoesterase_sf"/>
</dbReference>
<feature type="domain" description="Calcineurin-like phosphoesterase" evidence="1">
    <location>
        <begin position="48"/>
        <end position="224"/>
    </location>
</feature>
<dbReference type="Pfam" id="PF00149">
    <property type="entry name" value="Metallophos"/>
    <property type="match status" value="1"/>
</dbReference>
<dbReference type="Gene3D" id="3.60.21.10">
    <property type="match status" value="1"/>
</dbReference>
<evidence type="ECO:0000313" key="3">
    <source>
        <dbReference type="Proteomes" id="UP000603640"/>
    </source>
</evidence>
<dbReference type="SUPFAM" id="SSF56300">
    <property type="entry name" value="Metallo-dependent phosphatases"/>
    <property type="match status" value="1"/>
</dbReference>
<sequence length="283" mass="32129">MKKKKLIWVGSALAFVGAALFVDALILEKYFFDVRTFRIGKNNSERSIKIVLITDLHFKDRLLPHYKRLARKLNQLQLDLLLITGDTIDSTGKLEPVIGFFKLLNQQMRKVAIPGNNDYKASTSIDDLEKALEKCGCDFLRNESKAYIIEGERIMVTGLDDMIEGESSFRDAVKEIGSEENHILLLHSPLQQEKIKAEISSINKERDNSNKLNIRYIFAGHTHGGQVRLPGYVPVLPGQSGNYVNGWYNSSAPYLYVSKGFGTSTIPFRFFARSEVTVFHYFL</sequence>
<evidence type="ECO:0000313" key="2">
    <source>
        <dbReference type="EMBL" id="MBC5991882.1"/>
    </source>
</evidence>
<protein>
    <submittedName>
        <fullName evidence="2">Metallophosphoesterase</fullName>
    </submittedName>
</protein>
<organism evidence="2 3">
    <name type="scientific">Pontibacter cellulosilyticus</name>
    <dbReference type="NCBI Taxonomy" id="1720253"/>
    <lineage>
        <taxon>Bacteria</taxon>
        <taxon>Pseudomonadati</taxon>
        <taxon>Bacteroidota</taxon>
        <taxon>Cytophagia</taxon>
        <taxon>Cytophagales</taxon>
        <taxon>Hymenobacteraceae</taxon>
        <taxon>Pontibacter</taxon>
    </lineage>
</organism>